<evidence type="ECO:0000256" key="3">
    <source>
        <dbReference type="ARBA" id="ARBA00022801"/>
    </source>
</evidence>
<dbReference type="SUPFAM" id="SSF47090">
    <property type="entry name" value="PGBD-like"/>
    <property type="match status" value="2"/>
</dbReference>
<accession>A0ABV9QQW9</accession>
<dbReference type="Proteomes" id="UP001595886">
    <property type="component" value="Unassembled WGS sequence"/>
</dbReference>
<dbReference type="Pfam" id="PF01471">
    <property type="entry name" value="PG_binding_1"/>
    <property type="match status" value="2"/>
</dbReference>
<dbReference type="InterPro" id="IPR036365">
    <property type="entry name" value="PGBD-like_sf"/>
</dbReference>
<dbReference type="EMBL" id="JBHSHD010000003">
    <property type="protein sequence ID" value="MFC4819172.1"/>
    <property type="molecule type" value="Genomic_DNA"/>
</dbReference>
<comment type="similarity">
    <text evidence="1">Belongs to the peptidase C40 family.</text>
</comment>
<evidence type="ECO:0000313" key="8">
    <source>
        <dbReference type="Proteomes" id="UP001595886"/>
    </source>
</evidence>
<dbReference type="RefSeq" id="WP_380018921.1">
    <property type="nucleotide sequence ID" value="NZ_JBHSHD010000003.1"/>
</dbReference>
<dbReference type="InterPro" id="IPR038765">
    <property type="entry name" value="Papain-like_cys_pep_sf"/>
</dbReference>
<feature type="compositionally biased region" description="Low complexity" evidence="5">
    <location>
        <begin position="156"/>
        <end position="186"/>
    </location>
</feature>
<evidence type="ECO:0000256" key="2">
    <source>
        <dbReference type="ARBA" id="ARBA00022670"/>
    </source>
</evidence>
<dbReference type="SUPFAM" id="SSF53955">
    <property type="entry name" value="Lysozyme-like"/>
    <property type="match status" value="1"/>
</dbReference>
<reference evidence="8" key="1">
    <citation type="journal article" date="2019" name="Int. J. Syst. Evol. Microbiol.">
        <title>The Global Catalogue of Microorganisms (GCM) 10K type strain sequencing project: providing services to taxonomists for standard genome sequencing and annotation.</title>
        <authorList>
            <consortium name="The Broad Institute Genomics Platform"/>
            <consortium name="The Broad Institute Genome Sequencing Center for Infectious Disease"/>
            <person name="Wu L."/>
            <person name="Ma J."/>
        </authorList>
    </citation>
    <scope>NUCLEOTIDE SEQUENCE [LARGE SCALE GENOMIC DNA]</scope>
    <source>
        <strain evidence="8">CCUG 30340</strain>
    </source>
</reference>
<evidence type="ECO:0000256" key="5">
    <source>
        <dbReference type="SAM" id="MobiDB-lite"/>
    </source>
</evidence>
<dbReference type="Gene3D" id="1.10.101.10">
    <property type="entry name" value="PGBD-like superfamily/PGBD"/>
    <property type="match status" value="2"/>
</dbReference>
<sequence length="501" mass="52251">MTAIGSAAYVPSVQFAAQSYGGRGGQLSGVELAQVFYEAGFRGEDLVTIVAIAKRESDGVPTAHNDNGRTRDDSYGLTQINMYGDNGRWLMEKFGLTSPEQLLDPAVNARVAFGLAYLFDPPFRPWGPYRGESPTFNTDLPEARAAVAEAERQGLLGQPLPDGGASAPSPDPAATATTNAAPAAASHPVLRIGARGEEVKDLQRQLIATGFDPGPVDGWFGPRTQAAVRAFQHSRGIAVDGWVGAQTWGRLDAVGGGSAATGGRLVQGASGPEVAELQQRLQSLGYYHGNIGGNFGPQTDAAVRAFQRDRGLTVDGWAGPQTMAALRGTAAGAQPVTPVAPGPGVSGPSDARMDAALNFGLSQLGAPYVGGASPFRFGDPGDGRTYQMDGQRAYVSPAGVRGYDCSGLVVAVYRQLGIDLAAQDIANTRDMASKLPAVSREELRPGDLLVKSGSHVVIYLGDRDGDGRAEVLEATPPTVQVSDASQFLDNASYVGRRVPVG</sequence>
<dbReference type="Gene3D" id="3.90.1720.10">
    <property type="entry name" value="endopeptidase domain like (from Nostoc punctiforme)"/>
    <property type="match status" value="1"/>
</dbReference>
<evidence type="ECO:0000256" key="1">
    <source>
        <dbReference type="ARBA" id="ARBA00007074"/>
    </source>
</evidence>
<keyword evidence="4" id="KW-0788">Thiol protease</keyword>
<keyword evidence="2" id="KW-0645">Protease</keyword>
<comment type="caution">
    <text evidence="7">The sequence shown here is derived from an EMBL/GenBank/DDBJ whole genome shotgun (WGS) entry which is preliminary data.</text>
</comment>
<dbReference type="Gene3D" id="1.10.530.10">
    <property type="match status" value="1"/>
</dbReference>
<evidence type="ECO:0000256" key="4">
    <source>
        <dbReference type="ARBA" id="ARBA00022807"/>
    </source>
</evidence>
<dbReference type="Pfam" id="PF18896">
    <property type="entry name" value="SLT_3"/>
    <property type="match status" value="1"/>
</dbReference>
<dbReference type="InterPro" id="IPR023346">
    <property type="entry name" value="Lysozyme-like_dom_sf"/>
</dbReference>
<name>A0ABV9QQW9_9GAMM</name>
<feature type="domain" description="NlpC/P60" evidence="6">
    <location>
        <begin position="350"/>
        <end position="499"/>
    </location>
</feature>
<dbReference type="InterPro" id="IPR002477">
    <property type="entry name" value="Peptidoglycan-bd-like"/>
</dbReference>
<keyword evidence="3" id="KW-0378">Hydrolase</keyword>
<dbReference type="InterPro" id="IPR043992">
    <property type="entry name" value="SLT_3"/>
</dbReference>
<dbReference type="SUPFAM" id="SSF54001">
    <property type="entry name" value="Cysteine proteinases"/>
    <property type="match status" value="1"/>
</dbReference>
<dbReference type="Pfam" id="PF00877">
    <property type="entry name" value="NLPC_P60"/>
    <property type="match status" value="1"/>
</dbReference>
<gene>
    <name evidence="7" type="ORF">ACFO6Q_02480</name>
</gene>
<dbReference type="InterPro" id="IPR036366">
    <property type="entry name" value="PGBDSf"/>
</dbReference>
<evidence type="ECO:0000313" key="7">
    <source>
        <dbReference type="EMBL" id="MFC4819172.1"/>
    </source>
</evidence>
<dbReference type="PANTHER" id="PTHR47359:SF3">
    <property type="entry name" value="NLP_P60 DOMAIN-CONTAINING PROTEIN-RELATED"/>
    <property type="match status" value="1"/>
</dbReference>
<organism evidence="7 8">
    <name type="scientific">Dokdonella ginsengisoli</name>
    <dbReference type="NCBI Taxonomy" id="363846"/>
    <lineage>
        <taxon>Bacteria</taxon>
        <taxon>Pseudomonadati</taxon>
        <taxon>Pseudomonadota</taxon>
        <taxon>Gammaproteobacteria</taxon>
        <taxon>Lysobacterales</taxon>
        <taxon>Rhodanobacteraceae</taxon>
        <taxon>Dokdonella</taxon>
    </lineage>
</organism>
<evidence type="ECO:0000259" key="6">
    <source>
        <dbReference type="PROSITE" id="PS51935"/>
    </source>
</evidence>
<dbReference type="InterPro" id="IPR051794">
    <property type="entry name" value="PG_Endopeptidase_C40"/>
</dbReference>
<keyword evidence="8" id="KW-1185">Reference proteome</keyword>
<dbReference type="InterPro" id="IPR000064">
    <property type="entry name" value="NLP_P60_dom"/>
</dbReference>
<dbReference type="PROSITE" id="PS51935">
    <property type="entry name" value="NLPC_P60"/>
    <property type="match status" value="1"/>
</dbReference>
<feature type="region of interest" description="Disordered" evidence="5">
    <location>
        <begin position="156"/>
        <end position="189"/>
    </location>
</feature>
<protein>
    <submittedName>
        <fullName evidence="7">Peptidoglycan-binding protein</fullName>
    </submittedName>
</protein>
<dbReference type="PANTHER" id="PTHR47359">
    <property type="entry name" value="PEPTIDOGLYCAN DL-ENDOPEPTIDASE CWLO"/>
    <property type="match status" value="1"/>
</dbReference>
<proteinExistence type="inferred from homology"/>